<dbReference type="RefSeq" id="WP_380901868.1">
    <property type="nucleotide sequence ID" value="NZ_JBHUEG010000007.1"/>
</dbReference>
<organism evidence="2 3">
    <name type="scientific">Sphingobacterium suaedae</name>
    <dbReference type="NCBI Taxonomy" id="1686402"/>
    <lineage>
        <taxon>Bacteria</taxon>
        <taxon>Pseudomonadati</taxon>
        <taxon>Bacteroidota</taxon>
        <taxon>Sphingobacteriia</taxon>
        <taxon>Sphingobacteriales</taxon>
        <taxon>Sphingobacteriaceae</taxon>
        <taxon>Sphingobacterium</taxon>
    </lineage>
</organism>
<dbReference type="EMBL" id="JBHULR010000003">
    <property type="protein sequence ID" value="MFD2547274.1"/>
    <property type="molecule type" value="Genomic_DNA"/>
</dbReference>
<evidence type="ECO:0000313" key="2">
    <source>
        <dbReference type="EMBL" id="MFD2547274.1"/>
    </source>
</evidence>
<keyword evidence="1" id="KW-1133">Transmembrane helix</keyword>
<name>A0ABW5KEB1_9SPHI</name>
<gene>
    <name evidence="2" type="ORF">ACFSR5_06390</name>
</gene>
<proteinExistence type="predicted"/>
<evidence type="ECO:0000256" key="1">
    <source>
        <dbReference type="SAM" id="Phobius"/>
    </source>
</evidence>
<dbReference type="PROSITE" id="PS51257">
    <property type="entry name" value="PROKAR_LIPOPROTEIN"/>
    <property type="match status" value="1"/>
</dbReference>
<protein>
    <submittedName>
        <fullName evidence="2">Uncharacterized protein</fullName>
    </submittedName>
</protein>
<accession>A0ABW5KEB1</accession>
<feature type="transmembrane region" description="Helical" evidence="1">
    <location>
        <begin position="41"/>
        <end position="61"/>
    </location>
</feature>
<evidence type="ECO:0000313" key="3">
    <source>
        <dbReference type="Proteomes" id="UP001597545"/>
    </source>
</evidence>
<keyword evidence="3" id="KW-1185">Reference proteome</keyword>
<reference evidence="3" key="1">
    <citation type="journal article" date="2019" name="Int. J. Syst. Evol. Microbiol.">
        <title>The Global Catalogue of Microorganisms (GCM) 10K type strain sequencing project: providing services to taxonomists for standard genome sequencing and annotation.</title>
        <authorList>
            <consortium name="The Broad Institute Genomics Platform"/>
            <consortium name="The Broad Institute Genome Sequencing Center for Infectious Disease"/>
            <person name="Wu L."/>
            <person name="Ma J."/>
        </authorList>
    </citation>
    <scope>NUCLEOTIDE SEQUENCE [LARGE SCALE GENOMIC DNA]</scope>
    <source>
        <strain evidence="3">KCTC 42662</strain>
    </source>
</reference>
<dbReference type="Proteomes" id="UP001597545">
    <property type="component" value="Unassembled WGS sequence"/>
</dbReference>
<sequence>MTTKNRLLILILSAAGCMLAGYTLSFPDVVLSGWHSIIIPGYLLKLLLILLLFGCFLRYAMYPARNRNKRS</sequence>
<comment type="caution">
    <text evidence="2">The sequence shown here is derived from an EMBL/GenBank/DDBJ whole genome shotgun (WGS) entry which is preliminary data.</text>
</comment>
<keyword evidence="1" id="KW-0472">Membrane</keyword>
<keyword evidence="1" id="KW-0812">Transmembrane</keyword>